<protein>
    <submittedName>
        <fullName evidence="3">BQ5605_C003g02296 protein</fullName>
    </submittedName>
</protein>
<accession>A0A2X0NYI6</accession>
<gene>
    <name evidence="3" type="primary">BQ5605_C003g02296</name>
    <name evidence="3" type="ORF">BQ5605_C003G02296</name>
</gene>
<name>A0A2X0NYI6_9BASI</name>
<dbReference type="EMBL" id="FQNC01000042">
    <property type="protein sequence ID" value="SGY39930.1"/>
    <property type="molecule type" value="Genomic_DNA"/>
</dbReference>
<feature type="compositionally biased region" description="Basic and acidic residues" evidence="1">
    <location>
        <begin position="72"/>
        <end position="107"/>
    </location>
</feature>
<evidence type="ECO:0000313" key="4">
    <source>
        <dbReference type="Proteomes" id="UP000249464"/>
    </source>
</evidence>
<evidence type="ECO:0000313" key="3">
    <source>
        <dbReference type="EMBL" id="SGY39930.1"/>
    </source>
</evidence>
<keyword evidence="2" id="KW-0732">Signal</keyword>
<proteinExistence type="predicted"/>
<dbReference type="Proteomes" id="UP000249464">
    <property type="component" value="Unassembled WGS sequence"/>
</dbReference>
<evidence type="ECO:0000256" key="2">
    <source>
        <dbReference type="SAM" id="SignalP"/>
    </source>
</evidence>
<dbReference type="AlphaFoldDB" id="A0A2X0NYI6"/>
<feature type="chain" id="PRO_5015985888" evidence="2">
    <location>
        <begin position="25"/>
        <end position="137"/>
    </location>
</feature>
<organism evidence="3 4">
    <name type="scientific">Microbotryum silenes-dioicae</name>
    <dbReference type="NCBI Taxonomy" id="796604"/>
    <lineage>
        <taxon>Eukaryota</taxon>
        <taxon>Fungi</taxon>
        <taxon>Dikarya</taxon>
        <taxon>Basidiomycota</taxon>
        <taxon>Pucciniomycotina</taxon>
        <taxon>Microbotryomycetes</taxon>
        <taxon>Microbotryales</taxon>
        <taxon>Microbotryaceae</taxon>
        <taxon>Microbotryum</taxon>
    </lineage>
</organism>
<reference evidence="3 4" key="1">
    <citation type="submission" date="2016-11" db="EMBL/GenBank/DDBJ databases">
        <authorList>
            <person name="Jaros S."/>
            <person name="Januszkiewicz K."/>
            <person name="Wedrychowicz H."/>
        </authorList>
    </citation>
    <scope>NUCLEOTIDE SEQUENCE [LARGE SCALE GENOMIC DNA]</scope>
</reference>
<feature type="region of interest" description="Disordered" evidence="1">
    <location>
        <begin position="72"/>
        <end position="108"/>
    </location>
</feature>
<sequence length="137" mass="15124">MLHQSVYNFAAPLLPLIRILPTLAQDALATRFRSLGHEVHYGVGDVLRGVHRHTGGDERLFDRGLGYGLRSGDVRQRRRDQGSHRDGRRDTRDVDPLGGGEEAHRTDQTNAAVFGSVVTIVSGFLRSVHVTRVVCSS</sequence>
<keyword evidence="4" id="KW-1185">Reference proteome</keyword>
<feature type="signal peptide" evidence="2">
    <location>
        <begin position="1"/>
        <end position="24"/>
    </location>
</feature>
<evidence type="ECO:0000256" key="1">
    <source>
        <dbReference type="SAM" id="MobiDB-lite"/>
    </source>
</evidence>